<comment type="catalytic activity">
    <reaction evidence="8">
        <text>[RNA] containing guanosine + H2O = an [RNA fragment]-3'-guanosine-3'-phosphate + a 5'-hydroxy-ribonucleotide-3'-[RNA fragment].</text>
        <dbReference type="EC" id="4.6.1.24"/>
    </reaction>
</comment>
<dbReference type="AlphaFoldDB" id="A0A024RUH1"/>
<evidence type="ECO:0000256" key="3">
    <source>
        <dbReference type="ARBA" id="ARBA00022722"/>
    </source>
</evidence>
<dbReference type="EC" id="4.6.1.24" evidence="2"/>
<keyword evidence="4" id="KW-0255">Endonuclease</keyword>
<comment type="similarity">
    <text evidence="1">Belongs to the ribonuclease N1/T1 family.</text>
</comment>
<feature type="chain" id="PRO_5012745791" description="ribonuclease T1" evidence="9">
    <location>
        <begin position="16"/>
        <end position="133"/>
    </location>
</feature>
<dbReference type="OrthoDB" id="5425539at2759"/>
<dbReference type="InterPro" id="IPR016191">
    <property type="entry name" value="Ribonuclease/ribotoxin"/>
</dbReference>
<evidence type="ECO:0000256" key="8">
    <source>
        <dbReference type="ARBA" id="ARBA00034015"/>
    </source>
</evidence>
<reference evidence="11" key="1">
    <citation type="journal article" date="2013" name="Ind. Biotechnol.">
        <title>Comparative genomics analysis of Trichoderma reesei strains.</title>
        <authorList>
            <person name="Koike H."/>
            <person name="Aerts A."/>
            <person name="LaButti K."/>
            <person name="Grigoriev I.V."/>
            <person name="Baker S.E."/>
        </authorList>
    </citation>
    <scope>NUCLEOTIDE SEQUENCE [LARGE SCALE GENOMIC DNA]</scope>
    <source>
        <strain evidence="11">ATCC 56765 / BCRC 32924 / NRRL 11460 / Rut C-30</strain>
    </source>
</reference>
<keyword evidence="9" id="KW-0732">Signal</keyword>
<dbReference type="Pfam" id="PF00545">
    <property type="entry name" value="Ribonuclease"/>
    <property type="match status" value="1"/>
</dbReference>
<accession>A0A024RUH1</accession>
<dbReference type="SUPFAM" id="SSF53933">
    <property type="entry name" value="Microbial ribonucleases"/>
    <property type="match status" value="1"/>
</dbReference>
<sequence>MKFLNLLSLVAFVSAAPLAELAASDEATCGTVYYSSEAVASASAAACEYVQTGETAGGSTYPHRYKNYEDFYFKGLEGPFYEFPILSSGETYDGGRPGPDRVVIDGECEIAGVITHTGADGNAFVACEGTSKV</sequence>
<evidence type="ECO:0000256" key="2">
    <source>
        <dbReference type="ARBA" id="ARBA00012549"/>
    </source>
</evidence>
<proteinExistence type="inferred from homology"/>
<evidence type="ECO:0000256" key="5">
    <source>
        <dbReference type="ARBA" id="ARBA00022801"/>
    </source>
</evidence>
<feature type="signal peptide" evidence="9">
    <location>
        <begin position="1"/>
        <end position="15"/>
    </location>
</feature>
<dbReference type="EMBL" id="KI911187">
    <property type="protein sequence ID" value="ETR96804.1"/>
    <property type="molecule type" value="Genomic_DNA"/>
</dbReference>
<dbReference type="PANTHER" id="PTHR42104">
    <property type="entry name" value="EXTRACELLULAR GUANYL-SPECIFIC RIBONUCLEASE RNTA (AFU_ORTHOLOGUE AFUA_4G03230)"/>
    <property type="match status" value="1"/>
</dbReference>
<dbReference type="Gene3D" id="3.10.450.30">
    <property type="entry name" value="Microbial ribonucleases"/>
    <property type="match status" value="1"/>
</dbReference>
<protein>
    <recommendedName>
        <fullName evidence="2">ribonuclease T1</fullName>
        <ecNumber evidence="2">4.6.1.24</ecNumber>
    </recommendedName>
</protein>
<keyword evidence="3" id="KW-0540">Nuclease</keyword>
<name>A0A024RUH1_HYPJR</name>
<keyword evidence="7" id="KW-0456">Lyase</keyword>
<dbReference type="GO" id="GO:0016787">
    <property type="term" value="F:hydrolase activity"/>
    <property type="evidence" value="ECO:0007669"/>
    <property type="project" value="UniProtKB-KW"/>
</dbReference>
<evidence type="ECO:0000313" key="11">
    <source>
        <dbReference type="Proteomes" id="UP000024376"/>
    </source>
</evidence>
<keyword evidence="5" id="KW-0378">Hydrolase</keyword>
<dbReference type="KEGG" id="trr:M419DRAFT_93277"/>
<dbReference type="Proteomes" id="UP000024376">
    <property type="component" value="Unassembled WGS sequence"/>
</dbReference>
<dbReference type="InterPro" id="IPR000026">
    <property type="entry name" value="N1-like"/>
</dbReference>
<evidence type="ECO:0000256" key="1">
    <source>
        <dbReference type="ARBA" id="ARBA00009006"/>
    </source>
</evidence>
<keyword evidence="6" id="KW-1015">Disulfide bond</keyword>
<evidence type="ECO:0000256" key="6">
    <source>
        <dbReference type="ARBA" id="ARBA00023157"/>
    </source>
</evidence>
<dbReference type="HOGENOM" id="CLU_111658_2_0_1"/>
<evidence type="ECO:0000256" key="9">
    <source>
        <dbReference type="SAM" id="SignalP"/>
    </source>
</evidence>
<evidence type="ECO:0000256" key="4">
    <source>
        <dbReference type="ARBA" id="ARBA00022759"/>
    </source>
</evidence>
<dbReference type="GO" id="GO:0046589">
    <property type="term" value="F:ribonuclease T1 activity"/>
    <property type="evidence" value="ECO:0007669"/>
    <property type="project" value="UniProtKB-EC"/>
</dbReference>
<dbReference type="GO" id="GO:0003723">
    <property type="term" value="F:RNA binding"/>
    <property type="evidence" value="ECO:0007669"/>
    <property type="project" value="InterPro"/>
</dbReference>
<organism evidence="10 11">
    <name type="scientific">Hypocrea jecorina (strain ATCC 56765 / BCRC 32924 / NRRL 11460 / Rut C-30)</name>
    <name type="common">Trichoderma reesei</name>
    <dbReference type="NCBI Taxonomy" id="1344414"/>
    <lineage>
        <taxon>Eukaryota</taxon>
        <taxon>Fungi</taxon>
        <taxon>Dikarya</taxon>
        <taxon>Ascomycota</taxon>
        <taxon>Pezizomycotina</taxon>
        <taxon>Sordariomycetes</taxon>
        <taxon>Hypocreomycetidae</taxon>
        <taxon>Hypocreales</taxon>
        <taxon>Hypocreaceae</taxon>
        <taxon>Trichoderma</taxon>
    </lineage>
</organism>
<gene>
    <name evidence="10" type="ORF">M419DRAFT_93277</name>
</gene>
<evidence type="ECO:0000256" key="7">
    <source>
        <dbReference type="ARBA" id="ARBA00023239"/>
    </source>
</evidence>
<evidence type="ECO:0000313" key="10">
    <source>
        <dbReference type="EMBL" id="ETR96804.1"/>
    </source>
</evidence>
<dbReference type="PANTHER" id="PTHR42104:SF1">
    <property type="entry name" value="EXTRACELLULAR GUANYL-SPECIFIC RIBONUCLEASE RNTA (AFU_ORTHOLOGUE AFUA_4G03230)"/>
    <property type="match status" value="1"/>
</dbReference>